<dbReference type="KEGG" id="pmaw:MACH26_35370"/>
<evidence type="ECO:0000313" key="2">
    <source>
        <dbReference type="Proteomes" id="UP001333710"/>
    </source>
</evidence>
<sequence length="258" mass="29181">MLLYAPLHGVCQQAGAADSRKPVYVIGSENIGYYPHYDFMNSEQPGYLSSLLKLFAEQYNLELVFVALPNKRLHLALEQGVVDLAYPDNPNWGKKPVNRQLSKFYSQPITQVLGGTIVHTRQKGKGLREFKSLVVPFGFTPIKWQQRIDQNEVRLVQVADALKALELVQRQRVSGADIEFHVAMHLIDTHPQLTNLTLDPGLPYDIVGFSISTYKHPELLKQLDAFIATHPNEILELKQRYGLRSPKNILEQQASPSP</sequence>
<dbReference type="SUPFAM" id="SSF53850">
    <property type="entry name" value="Periplasmic binding protein-like II"/>
    <property type="match status" value="1"/>
</dbReference>
<dbReference type="Gene3D" id="3.40.190.10">
    <property type="entry name" value="Periplasmic binding protein-like II"/>
    <property type="match status" value="2"/>
</dbReference>
<gene>
    <name evidence="1" type="ORF">MACH26_35370</name>
</gene>
<evidence type="ECO:0008006" key="3">
    <source>
        <dbReference type="Google" id="ProtNLM"/>
    </source>
</evidence>
<reference evidence="1" key="1">
    <citation type="submission" date="2023-01" db="EMBL/GenBank/DDBJ databases">
        <title>Complete genome sequence of Planctobacterium marinum strain Dej080120_11.</title>
        <authorList>
            <person name="Ueki S."/>
            <person name="Maruyama F."/>
        </authorList>
    </citation>
    <scope>NUCLEOTIDE SEQUENCE</scope>
    <source>
        <strain evidence="1">Dej080120_11</strain>
    </source>
</reference>
<dbReference type="AlphaFoldDB" id="A0AA48HKC1"/>
<proteinExistence type="predicted"/>
<dbReference type="Proteomes" id="UP001333710">
    <property type="component" value="Chromosome"/>
</dbReference>
<protein>
    <recommendedName>
        <fullName evidence="3">Solute-binding protein family 3/N-terminal domain-containing protein</fullName>
    </recommendedName>
</protein>
<evidence type="ECO:0000313" key="1">
    <source>
        <dbReference type="EMBL" id="BDX08016.1"/>
    </source>
</evidence>
<name>A0AA48HKC1_9ALTE</name>
<organism evidence="1 2">
    <name type="scientific">Planctobacterium marinum</name>
    <dbReference type="NCBI Taxonomy" id="1631968"/>
    <lineage>
        <taxon>Bacteria</taxon>
        <taxon>Pseudomonadati</taxon>
        <taxon>Pseudomonadota</taxon>
        <taxon>Gammaproteobacteria</taxon>
        <taxon>Alteromonadales</taxon>
        <taxon>Alteromonadaceae</taxon>
        <taxon>Planctobacterium</taxon>
    </lineage>
</organism>
<keyword evidence="2" id="KW-1185">Reference proteome</keyword>
<accession>A0AA48HKC1</accession>
<dbReference type="EMBL" id="AP027272">
    <property type="protein sequence ID" value="BDX08016.1"/>
    <property type="molecule type" value="Genomic_DNA"/>
</dbReference>